<organism evidence="3 4">
    <name type="scientific">Gracilimonas mengyeensis</name>
    <dbReference type="NCBI Taxonomy" id="1302730"/>
    <lineage>
        <taxon>Bacteria</taxon>
        <taxon>Pseudomonadati</taxon>
        <taxon>Balneolota</taxon>
        <taxon>Balneolia</taxon>
        <taxon>Balneolales</taxon>
        <taxon>Balneolaceae</taxon>
        <taxon>Gracilimonas</taxon>
    </lineage>
</organism>
<keyword evidence="2" id="KW-0472">Membrane</keyword>
<sequence>MADSKFFSKKEIAEILSKASEIQLSQDKATPHEQGVSEEELFEIAEEVGIPPQALRQAISNYMHTSEQSFNWLLGSSELKSTVVIDNTVTELHLDQLFPELNTFTGKKGEVEKVGNGYDWEQVENRLESLRRITVLPEKDRTRIIHHVNWDDLRFPGLGLSAILGAIFLMILLKSIGLPKSTFIPLTPLGGIAGYFSFMGVLRYYFSKQKKKFKTITQLIIDTLSNPVQHRILPDETEEDQEVNEDISSRNKTKS</sequence>
<gene>
    <name evidence="3" type="ORF">SAMN06265219_10114</name>
</gene>
<keyword evidence="2" id="KW-1133">Transmembrane helix</keyword>
<name>A0A521AAY0_9BACT</name>
<feature type="transmembrane region" description="Helical" evidence="2">
    <location>
        <begin position="153"/>
        <end position="173"/>
    </location>
</feature>
<dbReference type="AlphaFoldDB" id="A0A521AAY0"/>
<protein>
    <submittedName>
        <fullName evidence="3">Uncharacterized protein</fullName>
    </submittedName>
</protein>
<evidence type="ECO:0000313" key="4">
    <source>
        <dbReference type="Proteomes" id="UP000317557"/>
    </source>
</evidence>
<keyword evidence="2" id="KW-0812">Transmembrane</keyword>
<evidence type="ECO:0000313" key="3">
    <source>
        <dbReference type="EMBL" id="SMO31973.1"/>
    </source>
</evidence>
<reference evidence="3 4" key="1">
    <citation type="submission" date="2017-05" db="EMBL/GenBank/DDBJ databases">
        <authorList>
            <person name="Varghese N."/>
            <person name="Submissions S."/>
        </authorList>
    </citation>
    <scope>NUCLEOTIDE SEQUENCE [LARGE SCALE GENOMIC DNA]</scope>
    <source>
        <strain evidence="3 4">DSM 21985</strain>
    </source>
</reference>
<accession>A0A521AAY0</accession>
<evidence type="ECO:0000256" key="2">
    <source>
        <dbReference type="SAM" id="Phobius"/>
    </source>
</evidence>
<dbReference type="Proteomes" id="UP000317557">
    <property type="component" value="Unassembled WGS sequence"/>
</dbReference>
<dbReference type="RefSeq" id="WP_142452553.1">
    <property type="nucleotide sequence ID" value="NZ_FXTP01000001.1"/>
</dbReference>
<evidence type="ECO:0000256" key="1">
    <source>
        <dbReference type="SAM" id="MobiDB-lite"/>
    </source>
</evidence>
<feature type="region of interest" description="Disordered" evidence="1">
    <location>
        <begin position="232"/>
        <end position="255"/>
    </location>
</feature>
<dbReference type="EMBL" id="FXTP01000001">
    <property type="protein sequence ID" value="SMO31973.1"/>
    <property type="molecule type" value="Genomic_DNA"/>
</dbReference>
<feature type="compositionally biased region" description="Acidic residues" evidence="1">
    <location>
        <begin position="235"/>
        <end position="245"/>
    </location>
</feature>
<keyword evidence="4" id="KW-1185">Reference proteome</keyword>
<feature type="transmembrane region" description="Helical" evidence="2">
    <location>
        <begin position="185"/>
        <end position="206"/>
    </location>
</feature>
<proteinExistence type="predicted"/>